<evidence type="ECO:0000259" key="1">
    <source>
        <dbReference type="Pfam" id="PF00753"/>
    </source>
</evidence>
<gene>
    <name evidence="2" type="ORF">NLS_LOCUS6704</name>
</gene>
<feature type="non-terminal residue" evidence="2">
    <location>
        <position position="161"/>
    </location>
</feature>
<sequence>MVANAACDITHFSLAFLAYCFSKMLPAKKVSRLTELDPISQLSTNVCRILGQNPGPFTLQGTNTYLVGATEQKILIDCGDGGVKQYIDYLKEALGNNTIKLIICTHWHYDHIGGVPDVFKYVTNGPVPVYKRERTDSREMGNVKFEYILPGNVLTVPGVTL</sequence>
<dbReference type="OrthoDB" id="17458at2759"/>
<dbReference type="OMA" id="INICSIE"/>
<dbReference type="AlphaFoldDB" id="A0A3P6UY49"/>
<accession>A0A3P6UY49</accession>
<proteinExistence type="predicted"/>
<protein>
    <recommendedName>
        <fullName evidence="1">Metallo-beta-lactamase domain-containing protein</fullName>
    </recommendedName>
</protein>
<dbReference type="SUPFAM" id="SSF56281">
    <property type="entry name" value="Metallo-hydrolase/oxidoreductase"/>
    <property type="match status" value="1"/>
</dbReference>
<dbReference type="PANTHER" id="PTHR23131">
    <property type="entry name" value="ENDORIBONUCLEASE LACTB2"/>
    <property type="match status" value="1"/>
</dbReference>
<dbReference type="Proteomes" id="UP000277928">
    <property type="component" value="Unassembled WGS sequence"/>
</dbReference>
<dbReference type="STRING" id="42156.A0A3P6UY49"/>
<dbReference type="Gene3D" id="3.60.15.10">
    <property type="entry name" value="Ribonuclease Z/Hydroxyacylglutathione hydrolase-like"/>
    <property type="match status" value="1"/>
</dbReference>
<reference evidence="2 3" key="1">
    <citation type="submission" date="2018-08" db="EMBL/GenBank/DDBJ databases">
        <authorList>
            <person name="Laetsch R D."/>
            <person name="Stevens L."/>
            <person name="Kumar S."/>
            <person name="Blaxter L. M."/>
        </authorList>
    </citation>
    <scope>NUCLEOTIDE SEQUENCE [LARGE SCALE GENOMIC DNA]</scope>
</reference>
<dbReference type="EMBL" id="UYRX01000616">
    <property type="protein sequence ID" value="VDK84548.1"/>
    <property type="molecule type" value="Genomic_DNA"/>
</dbReference>
<evidence type="ECO:0000313" key="3">
    <source>
        <dbReference type="Proteomes" id="UP000277928"/>
    </source>
</evidence>
<dbReference type="InterPro" id="IPR001279">
    <property type="entry name" value="Metallo-B-lactamas"/>
</dbReference>
<dbReference type="Pfam" id="PF00753">
    <property type="entry name" value="Lactamase_B"/>
    <property type="match status" value="1"/>
</dbReference>
<keyword evidence="3" id="KW-1185">Reference proteome</keyword>
<dbReference type="InterPro" id="IPR050662">
    <property type="entry name" value="Sec-metab_biosynth-thioest"/>
</dbReference>
<organism evidence="2 3">
    <name type="scientific">Litomosoides sigmodontis</name>
    <name type="common">Filarial nematode worm</name>
    <dbReference type="NCBI Taxonomy" id="42156"/>
    <lineage>
        <taxon>Eukaryota</taxon>
        <taxon>Metazoa</taxon>
        <taxon>Ecdysozoa</taxon>
        <taxon>Nematoda</taxon>
        <taxon>Chromadorea</taxon>
        <taxon>Rhabditida</taxon>
        <taxon>Spirurina</taxon>
        <taxon>Spiruromorpha</taxon>
        <taxon>Filarioidea</taxon>
        <taxon>Onchocercidae</taxon>
        <taxon>Litomosoides</taxon>
    </lineage>
</organism>
<dbReference type="PANTHER" id="PTHR23131:SF0">
    <property type="entry name" value="ENDORIBONUCLEASE LACTB2"/>
    <property type="match status" value="1"/>
</dbReference>
<dbReference type="InterPro" id="IPR036866">
    <property type="entry name" value="RibonucZ/Hydroxyglut_hydro"/>
</dbReference>
<evidence type="ECO:0000313" key="2">
    <source>
        <dbReference type="EMBL" id="VDK84548.1"/>
    </source>
</evidence>
<feature type="domain" description="Metallo-beta-lactamase" evidence="1">
    <location>
        <begin position="60"/>
        <end position="147"/>
    </location>
</feature>
<name>A0A3P6UY49_LITSI</name>